<dbReference type="AlphaFoldDB" id="A0A7W3SRG6"/>
<gene>
    <name evidence="1" type="ORF">FHR92_001175</name>
</gene>
<evidence type="ECO:0000313" key="2">
    <source>
        <dbReference type="Proteomes" id="UP000567067"/>
    </source>
</evidence>
<evidence type="ECO:0000313" key="1">
    <source>
        <dbReference type="EMBL" id="MBA9084714.1"/>
    </source>
</evidence>
<proteinExistence type="predicted"/>
<dbReference type="Proteomes" id="UP000567067">
    <property type="component" value="Unassembled WGS sequence"/>
</dbReference>
<comment type="caution">
    <text evidence="1">The sequence shown here is derived from an EMBL/GenBank/DDBJ whole genome shotgun (WGS) entry which is preliminary data.</text>
</comment>
<keyword evidence="2" id="KW-1185">Reference proteome</keyword>
<accession>A0A7W3SRG6</accession>
<protein>
    <submittedName>
        <fullName evidence="1">Uncharacterized protein</fullName>
    </submittedName>
</protein>
<reference evidence="1 2" key="1">
    <citation type="submission" date="2020-08" db="EMBL/GenBank/DDBJ databases">
        <title>Genomic Encyclopedia of Type Strains, Phase III (KMG-III): the genomes of soil and plant-associated and newly described type strains.</title>
        <authorList>
            <person name="Whitman W."/>
        </authorList>
    </citation>
    <scope>NUCLEOTIDE SEQUENCE [LARGE SCALE GENOMIC DNA]</scope>
    <source>
        <strain evidence="1 2">CECT 8693</strain>
    </source>
</reference>
<name>A0A7W3SRG6_9BACL</name>
<sequence length="43" mass="4735">MYVGLVGEKLHFRSNFFRGDVEYGMRVAQGLGVDISGFIPSGK</sequence>
<organism evidence="1 2">
    <name type="scientific">Fontibacillus solani</name>
    <dbReference type="NCBI Taxonomy" id="1572857"/>
    <lineage>
        <taxon>Bacteria</taxon>
        <taxon>Bacillati</taxon>
        <taxon>Bacillota</taxon>
        <taxon>Bacilli</taxon>
        <taxon>Bacillales</taxon>
        <taxon>Paenibacillaceae</taxon>
        <taxon>Fontibacillus</taxon>
    </lineage>
</organism>
<dbReference type="RefSeq" id="WP_281376953.1">
    <property type="nucleotide sequence ID" value="NZ_JACJIP010000005.1"/>
</dbReference>
<dbReference type="EMBL" id="JACJIP010000005">
    <property type="protein sequence ID" value="MBA9084714.1"/>
    <property type="molecule type" value="Genomic_DNA"/>
</dbReference>